<dbReference type="PRINTS" id="PR00379">
    <property type="entry name" value="INTEIN"/>
</dbReference>
<comment type="similarity">
    <text evidence="1 16">Belongs to the helicase family. DnaB subfamily.</text>
</comment>
<dbReference type="GO" id="GO:0006269">
    <property type="term" value="P:DNA replication, synthesis of primer"/>
    <property type="evidence" value="ECO:0007669"/>
    <property type="project" value="UniProtKB-UniRule"/>
</dbReference>
<dbReference type="EC" id="5.6.2.3" evidence="15 16"/>
<reference evidence="19 20" key="1">
    <citation type="journal article" date="2019" name="Nat. Microbiol.">
        <title>Mediterranean grassland soil C-N compound turnover is dependent on rainfall and depth, and is mediated by genomically divergent microorganisms.</title>
        <authorList>
            <person name="Diamond S."/>
            <person name="Andeer P.F."/>
            <person name="Li Z."/>
            <person name="Crits-Christoph A."/>
            <person name="Burstein D."/>
            <person name="Anantharaman K."/>
            <person name="Lane K.R."/>
            <person name="Thomas B.C."/>
            <person name="Pan C."/>
            <person name="Northen T.R."/>
            <person name="Banfield J.F."/>
        </authorList>
    </citation>
    <scope>NUCLEOTIDE SEQUENCE [LARGE SCALE GENOMIC DNA]</scope>
    <source>
        <strain evidence="19">NP_3</strain>
    </source>
</reference>
<dbReference type="SUPFAM" id="SSF48024">
    <property type="entry name" value="N-terminal domain of DnaB helicase"/>
    <property type="match status" value="1"/>
</dbReference>
<dbReference type="Gene3D" id="1.10.860.10">
    <property type="entry name" value="DNAb Helicase, Chain A"/>
    <property type="match status" value="1"/>
</dbReference>
<dbReference type="GO" id="GO:1990077">
    <property type="term" value="C:primosome complex"/>
    <property type="evidence" value="ECO:0007669"/>
    <property type="project" value="UniProtKB-UniRule"/>
</dbReference>
<dbReference type="SMART" id="SM00305">
    <property type="entry name" value="HintC"/>
    <property type="match status" value="2"/>
</dbReference>
<evidence type="ECO:0000256" key="11">
    <source>
        <dbReference type="ARBA" id="ARBA00023125"/>
    </source>
</evidence>
<dbReference type="InterPro" id="IPR036844">
    <property type="entry name" value="Hint_dom_sf"/>
</dbReference>
<dbReference type="CDD" id="cd00081">
    <property type="entry name" value="Hint"/>
    <property type="match status" value="3"/>
</dbReference>
<dbReference type="GO" id="GO:0005829">
    <property type="term" value="C:cytosol"/>
    <property type="evidence" value="ECO:0007669"/>
    <property type="project" value="TreeGrafter"/>
</dbReference>
<keyword evidence="5 16" id="KW-0547">Nucleotide-binding</keyword>
<evidence type="ECO:0000256" key="7">
    <source>
        <dbReference type="ARBA" id="ARBA00022806"/>
    </source>
</evidence>
<evidence type="ECO:0000256" key="9">
    <source>
        <dbReference type="ARBA" id="ARBA00022840"/>
    </source>
</evidence>
<dbReference type="SUPFAM" id="SSF52540">
    <property type="entry name" value="P-loop containing nucleoside triphosphate hydrolases"/>
    <property type="match status" value="1"/>
</dbReference>
<feature type="domain" description="SF4 helicase" evidence="18">
    <location>
        <begin position="512"/>
        <end position="678"/>
    </location>
</feature>
<dbReference type="GO" id="GO:0005524">
    <property type="term" value="F:ATP binding"/>
    <property type="evidence" value="ECO:0007669"/>
    <property type="project" value="UniProtKB-UniRule"/>
</dbReference>
<feature type="domain" description="SF4 helicase" evidence="18">
    <location>
        <begin position="1122"/>
        <end position="1186"/>
    </location>
</feature>
<evidence type="ECO:0000256" key="3">
    <source>
        <dbReference type="ARBA" id="ARBA00022705"/>
    </source>
</evidence>
<dbReference type="InterPro" id="IPR030934">
    <property type="entry name" value="Intein_C"/>
</dbReference>
<feature type="domain" description="DOD-type homing endonuclease" evidence="17">
    <location>
        <begin position="329"/>
        <end position="401"/>
    </location>
</feature>
<gene>
    <name evidence="19" type="primary">dnaB</name>
    <name evidence="19" type="ORF">E6H00_07405</name>
</gene>
<dbReference type="InterPro" id="IPR007694">
    <property type="entry name" value="DNA_helicase_DnaB-like_C"/>
</dbReference>
<evidence type="ECO:0000313" key="20">
    <source>
        <dbReference type="Proteomes" id="UP000318509"/>
    </source>
</evidence>
<dbReference type="Gene3D" id="2.170.16.10">
    <property type="entry name" value="Hedgehog/Intein (Hint) domain"/>
    <property type="match status" value="4"/>
</dbReference>
<dbReference type="InterPro" id="IPR003586">
    <property type="entry name" value="Hint_dom_C"/>
</dbReference>
<keyword evidence="8" id="KW-0068">Autocatalytic cleavage</keyword>
<keyword evidence="10" id="KW-0651">Protein splicing</keyword>
<dbReference type="EMBL" id="VBAK01000114">
    <property type="protein sequence ID" value="TMI90242.1"/>
    <property type="molecule type" value="Genomic_DNA"/>
</dbReference>
<dbReference type="InterPro" id="IPR036185">
    <property type="entry name" value="DNA_heli_DnaB-like_N_sf"/>
</dbReference>
<evidence type="ECO:0000256" key="12">
    <source>
        <dbReference type="ARBA" id="ARBA00023235"/>
    </source>
</evidence>
<dbReference type="InterPro" id="IPR004042">
    <property type="entry name" value="Intein_endonuc_central"/>
</dbReference>
<evidence type="ECO:0000256" key="5">
    <source>
        <dbReference type="ARBA" id="ARBA00022741"/>
    </source>
</evidence>
<dbReference type="GO" id="GO:0003677">
    <property type="term" value="F:DNA binding"/>
    <property type="evidence" value="ECO:0007669"/>
    <property type="project" value="UniProtKB-UniRule"/>
</dbReference>
<evidence type="ECO:0000256" key="8">
    <source>
        <dbReference type="ARBA" id="ARBA00022813"/>
    </source>
</evidence>
<dbReference type="SUPFAM" id="SSF55608">
    <property type="entry name" value="Homing endonucleases"/>
    <property type="match status" value="2"/>
</dbReference>
<keyword evidence="2 16" id="KW-0639">Primosome</keyword>
<dbReference type="GO" id="GO:0016539">
    <property type="term" value="P:intein-mediated protein splicing"/>
    <property type="evidence" value="ECO:0007669"/>
    <property type="project" value="InterPro"/>
</dbReference>
<dbReference type="PROSITE" id="PS50819">
    <property type="entry name" value="INTEIN_ENDONUCLEASE"/>
    <property type="match status" value="2"/>
</dbReference>
<evidence type="ECO:0000256" key="1">
    <source>
        <dbReference type="ARBA" id="ARBA00008428"/>
    </source>
</evidence>
<dbReference type="Pfam" id="PF14528">
    <property type="entry name" value="LAGLIDADG_3"/>
    <property type="match status" value="2"/>
</dbReference>
<dbReference type="PANTHER" id="PTHR30153">
    <property type="entry name" value="REPLICATIVE DNA HELICASE DNAB"/>
    <property type="match status" value="1"/>
</dbReference>
<sequence>MSIARPIDRIPPQNLDAEQSVLGSMLLDRDAIARVVEALRPEDFYRDVHRTIYTAMLELFERGEPVDLVTVTNKLGGMGKLEDVGGATYLASLPNTVPTAANAEFYAGIVLEKAMLRALIGAGTHIASLGYEGADDVAVLIDQAEKLVYGISARRNIQDFQTIKEILKASFEKIDKRYQEKGTVTGVATGFTDFDMLTSGLQAADMVIVAARPSVGKCLSADSEILLEDGRLATIEEIYQRRQGRLLTLGSDWTLRWTEPSTFVDDGIKPVFRVTTRLGRAVECTAVHPFLTIDGWLPLAALRTGDRVAVPRKVEAFGTRPLRECEITRIANAVGDGSLEPIPPAVFTTPREQVALFLHRLFAAAGWAVVTPASRLAQIGYGTVSERLARQIQHLLLRFGIIAGLRQTSRGAWEVQLTDPASTLTFAQRIGIPGRARWVKELLPVVAAGGRKPNPDALAPAVREEPLGRLASSDVYWDEIVSIEPVGSKQVYDLTIPNTHNFVANDICVHNTTLCTNIAQHAALTNKLPVAVFSLETSKEQLVQRILCSEARVDNTKLRTGFLADEDWRKLARAMGSLSEAPIFIDDSATLSVMEMRAKARKLKAEHGLGLIVIDYMQMIQSYKRAENRTQELSEIARGIKSLAKELDIPIIAISQLSRAVEALGSKRPMLSHLRECVAGETSVWDADTGRRYSIAELANAPRLPRLLSLNRAGQLVPVRPSALIEKGENAVFEVRTTTGRRLRATANHPVLTPTGWKKVGELGPGALVAGARSLPVFNPKPAMLNNDRLRLLGYLIGDGSYKRHRSISFISADALTYEDCIAIAEHEFNIVSRRGQANGTADVDFVAVYPTNPKNSRAYGRPHGNPLREWLRDLGVEGQSSYDKRIPEQVFYEADRGGLRALLRALFSTDGCLTRRKYSRNNQIVWSLHYDTVSLGLAEDVRDLLLRFGVVAQMSSGYRSKKGTVPIYRVCVENSRHLEVFCREIGIEGRKGVLADACLAELPPDRGTPRAVRGGRRAKPWIDRLPYSVTTELWALKDAAGLSWRQLGFRLQTGKTLDRPTAIALAERLKAKHIMQMASNDLLWDRVVSITPAGTTPVYDLVMPQTHNFVANGLIVHNSGEIEQVADLVIFLYREDYYDVEKAQRENKENVCEIIIAKHRNGPIGTIDLFFHKEFSRFENLAKQR</sequence>
<keyword evidence="7 16" id="KW-0347">Helicase</keyword>
<keyword evidence="6 16" id="KW-0378">Hydrolase</keyword>
<protein>
    <recommendedName>
        <fullName evidence="15 16">Replicative DNA helicase</fullName>
        <ecNumber evidence="15 16">5.6.2.3</ecNumber>
    </recommendedName>
</protein>
<evidence type="ECO:0000256" key="10">
    <source>
        <dbReference type="ARBA" id="ARBA00023000"/>
    </source>
</evidence>
<dbReference type="FunFam" id="1.10.860.10:FF:000001">
    <property type="entry name" value="Replicative DNA helicase"/>
    <property type="match status" value="1"/>
</dbReference>
<dbReference type="PROSITE" id="PS50817">
    <property type="entry name" value="INTEIN_N_TER"/>
    <property type="match status" value="2"/>
</dbReference>
<keyword evidence="9 16" id="KW-0067">ATP-binding</keyword>
<dbReference type="GO" id="GO:0004519">
    <property type="term" value="F:endonuclease activity"/>
    <property type="evidence" value="ECO:0007669"/>
    <property type="project" value="InterPro"/>
</dbReference>
<dbReference type="Gene3D" id="3.40.50.300">
    <property type="entry name" value="P-loop containing nucleotide triphosphate hydrolases"/>
    <property type="match status" value="3"/>
</dbReference>
<dbReference type="InterPro" id="IPR006142">
    <property type="entry name" value="INTEIN"/>
</dbReference>
<comment type="caution">
    <text evidence="19">The sequence shown here is derived from an EMBL/GenBank/DDBJ whole genome shotgun (WGS) entry which is preliminary data.</text>
</comment>
<dbReference type="NCBIfam" id="TIGR00665">
    <property type="entry name" value="DnaB"/>
    <property type="match status" value="1"/>
</dbReference>
<dbReference type="PANTHER" id="PTHR30153:SF2">
    <property type="entry name" value="REPLICATIVE DNA HELICASE"/>
    <property type="match status" value="1"/>
</dbReference>
<dbReference type="SUPFAM" id="SSF51294">
    <property type="entry name" value="Hedgehog/intein (Hint) domain"/>
    <property type="match status" value="2"/>
</dbReference>
<evidence type="ECO:0000313" key="19">
    <source>
        <dbReference type="EMBL" id="TMI90242.1"/>
    </source>
</evidence>
<dbReference type="PROSITE" id="PS50818">
    <property type="entry name" value="INTEIN_C_TER"/>
    <property type="match status" value="2"/>
</dbReference>
<keyword evidence="4" id="KW-0677">Repeat</keyword>
<keyword evidence="12" id="KW-0413">Isomerase</keyword>
<evidence type="ECO:0000256" key="14">
    <source>
        <dbReference type="ARBA" id="ARBA00048954"/>
    </source>
</evidence>
<dbReference type="AlphaFoldDB" id="A0A537K416"/>
<organism evidence="19 20">
    <name type="scientific">Candidatus Segetimicrobium genomatis</name>
    <dbReference type="NCBI Taxonomy" id="2569760"/>
    <lineage>
        <taxon>Bacteria</taxon>
        <taxon>Bacillati</taxon>
        <taxon>Candidatus Sysuimicrobiota</taxon>
        <taxon>Candidatus Sysuimicrobiia</taxon>
        <taxon>Candidatus Sysuimicrobiales</taxon>
        <taxon>Candidatus Segetimicrobiaceae</taxon>
        <taxon>Candidatus Segetimicrobium</taxon>
    </lineage>
</organism>
<evidence type="ECO:0000256" key="15">
    <source>
        <dbReference type="NCBIfam" id="TIGR00665"/>
    </source>
</evidence>
<dbReference type="GO" id="GO:0016887">
    <property type="term" value="F:ATP hydrolysis activity"/>
    <property type="evidence" value="ECO:0007669"/>
    <property type="project" value="RHEA"/>
</dbReference>
<keyword evidence="11 16" id="KW-0238">DNA-binding</keyword>
<comment type="function">
    <text evidence="16">The main replicative DNA helicase, it participates in initiation and elongation during chromosome replication. Travels ahead of the DNA replisome, separating dsDNA into templates for DNA synthesis. A processive ATP-dependent 5'-3' DNA helicase it has DNA-dependent ATPase activity.</text>
</comment>
<name>A0A537K416_9BACT</name>
<comment type="catalytic activity">
    <reaction evidence="14 16">
        <text>ATP + H2O = ADP + phosphate + H(+)</text>
        <dbReference type="Rhea" id="RHEA:13065"/>
        <dbReference type="ChEBI" id="CHEBI:15377"/>
        <dbReference type="ChEBI" id="CHEBI:15378"/>
        <dbReference type="ChEBI" id="CHEBI:30616"/>
        <dbReference type="ChEBI" id="CHEBI:43474"/>
        <dbReference type="ChEBI" id="CHEBI:456216"/>
        <dbReference type="EC" id="5.6.2.3"/>
    </reaction>
</comment>
<dbReference type="Pfam" id="PF00772">
    <property type="entry name" value="DnaB"/>
    <property type="match status" value="1"/>
</dbReference>
<evidence type="ECO:0000256" key="2">
    <source>
        <dbReference type="ARBA" id="ARBA00022515"/>
    </source>
</evidence>
<evidence type="ECO:0000256" key="6">
    <source>
        <dbReference type="ARBA" id="ARBA00022801"/>
    </source>
</evidence>
<dbReference type="InterPro" id="IPR007692">
    <property type="entry name" value="DNA_helicase_DnaB"/>
</dbReference>
<accession>A0A537K416</accession>
<evidence type="ECO:0000256" key="16">
    <source>
        <dbReference type="RuleBase" id="RU362085"/>
    </source>
</evidence>
<dbReference type="NCBIfam" id="TIGR01445">
    <property type="entry name" value="intein_Nterm"/>
    <property type="match status" value="2"/>
</dbReference>
<dbReference type="InterPro" id="IPR027434">
    <property type="entry name" value="Homing_endonucl"/>
</dbReference>
<dbReference type="InterPro" id="IPR006141">
    <property type="entry name" value="Intein_N"/>
</dbReference>
<dbReference type="InterPro" id="IPR016136">
    <property type="entry name" value="DNA_helicase_N/primase_C"/>
</dbReference>
<evidence type="ECO:0000259" key="18">
    <source>
        <dbReference type="PROSITE" id="PS51199"/>
    </source>
</evidence>
<dbReference type="SMART" id="SM00306">
    <property type="entry name" value="HintN"/>
    <property type="match status" value="2"/>
</dbReference>
<dbReference type="InterPro" id="IPR027417">
    <property type="entry name" value="P-loop_NTPase"/>
</dbReference>
<keyword evidence="3 16" id="KW-0235">DNA replication</keyword>
<evidence type="ECO:0000259" key="17">
    <source>
        <dbReference type="PROSITE" id="PS50819"/>
    </source>
</evidence>
<dbReference type="Proteomes" id="UP000318509">
    <property type="component" value="Unassembled WGS sequence"/>
</dbReference>
<dbReference type="InterPro" id="IPR007693">
    <property type="entry name" value="DNA_helicase_DnaB-like_N"/>
</dbReference>
<comment type="function">
    <text evidence="13 16">The intein is an endonuclease.</text>
</comment>
<dbReference type="NCBIfam" id="TIGR01443">
    <property type="entry name" value="intein_Cterm"/>
    <property type="match status" value="2"/>
</dbReference>
<evidence type="ECO:0000256" key="13">
    <source>
        <dbReference type="ARBA" id="ARBA00044940"/>
    </source>
</evidence>
<dbReference type="InterPro" id="IPR004860">
    <property type="entry name" value="LAGLIDADG_dom"/>
</dbReference>
<dbReference type="GO" id="GO:0043139">
    <property type="term" value="F:5'-3' DNA helicase activity"/>
    <property type="evidence" value="ECO:0007669"/>
    <property type="project" value="UniProtKB-EC"/>
</dbReference>
<dbReference type="Pfam" id="PF03796">
    <property type="entry name" value="DnaB_C"/>
    <property type="match status" value="3"/>
</dbReference>
<evidence type="ECO:0000256" key="4">
    <source>
        <dbReference type="ARBA" id="ARBA00022737"/>
    </source>
</evidence>
<dbReference type="InterPro" id="IPR003587">
    <property type="entry name" value="Hint_dom_N"/>
</dbReference>
<feature type="domain" description="DOD-type homing endonuclease" evidence="17">
    <location>
        <begin position="792"/>
        <end position="951"/>
    </location>
</feature>
<dbReference type="PROSITE" id="PS51199">
    <property type="entry name" value="SF4_HELICASE"/>
    <property type="match status" value="2"/>
</dbReference>
<proteinExistence type="inferred from homology"/>
<dbReference type="Gene3D" id="3.10.28.10">
    <property type="entry name" value="Homing endonucleases"/>
    <property type="match status" value="2"/>
</dbReference>